<feature type="transmembrane region" description="Helical" evidence="1">
    <location>
        <begin position="231"/>
        <end position="247"/>
    </location>
</feature>
<evidence type="ECO:0000259" key="2">
    <source>
        <dbReference type="Pfam" id="PF20151"/>
    </source>
</evidence>
<keyword evidence="1" id="KW-1133">Transmembrane helix</keyword>
<feature type="transmembrane region" description="Helical" evidence="1">
    <location>
        <begin position="162"/>
        <end position="182"/>
    </location>
</feature>
<dbReference type="EMBL" id="CAVNYO010000444">
    <property type="protein sequence ID" value="CAK5281741.1"/>
    <property type="molecule type" value="Genomic_DNA"/>
</dbReference>
<protein>
    <recommendedName>
        <fullName evidence="2">DUF6533 domain-containing protein</fullName>
    </recommendedName>
</protein>
<proteinExistence type="predicted"/>
<comment type="caution">
    <text evidence="3">The sequence shown here is derived from an EMBL/GenBank/DDBJ whole genome shotgun (WGS) entry which is preliminary data.</text>
</comment>
<dbReference type="Proteomes" id="UP001295794">
    <property type="component" value="Unassembled WGS sequence"/>
</dbReference>
<feature type="transmembrane region" description="Helical" evidence="1">
    <location>
        <begin position="87"/>
        <end position="108"/>
    </location>
</feature>
<dbReference type="InterPro" id="IPR045340">
    <property type="entry name" value="DUF6533"/>
</dbReference>
<evidence type="ECO:0000313" key="4">
    <source>
        <dbReference type="Proteomes" id="UP001295794"/>
    </source>
</evidence>
<accession>A0AAD2K7K6</accession>
<feature type="domain" description="DUF6533" evidence="2">
    <location>
        <begin position="19"/>
        <end position="61"/>
    </location>
</feature>
<dbReference type="AlphaFoldDB" id="A0AAD2K7K6"/>
<feature type="transmembrane region" description="Helical" evidence="1">
    <location>
        <begin position="203"/>
        <end position="225"/>
    </location>
</feature>
<feature type="transmembrane region" description="Helical" evidence="1">
    <location>
        <begin position="48"/>
        <end position="67"/>
    </location>
</feature>
<keyword evidence="4" id="KW-1185">Reference proteome</keyword>
<keyword evidence="1" id="KW-0812">Transmembrane</keyword>
<organism evidence="3 4">
    <name type="scientific">Mycena citricolor</name>
    <dbReference type="NCBI Taxonomy" id="2018698"/>
    <lineage>
        <taxon>Eukaryota</taxon>
        <taxon>Fungi</taxon>
        <taxon>Dikarya</taxon>
        <taxon>Basidiomycota</taxon>
        <taxon>Agaricomycotina</taxon>
        <taxon>Agaricomycetes</taxon>
        <taxon>Agaricomycetidae</taxon>
        <taxon>Agaricales</taxon>
        <taxon>Marasmiineae</taxon>
        <taxon>Mycenaceae</taxon>
        <taxon>Mycena</taxon>
    </lineage>
</organism>
<evidence type="ECO:0000256" key="1">
    <source>
        <dbReference type="SAM" id="Phobius"/>
    </source>
</evidence>
<name>A0AAD2K7K6_9AGAR</name>
<dbReference type="Pfam" id="PF20151">
    <property type="entry name" value="DUF6533"/>
    <property type="match status" value="1"/>
</dbReference>
<sequence>MVLDPSLNSQLLFDLHKTAVAALAFYVWEYLITFDDEVRYIWTKPRKWVKFVFVFLRYFPFALILSNRILTDKVFNGATISYAALRAWYVAQVAVAHLAMTGVEIIMMTRVYALYRNNRWIGWGFVLLWIAETVVVLVGLFVTLPGLHFKPELMATSVPHSFAYLAISALVSQAIILGLTVYRYRAGEWAGTSLGTLLIRDGSMVYVAFAATTASACIYSLLSLNFGMTEYAWYLSCISISGCRLIINMQRLPNDRGSQSTILDTSELELTELAHNGDAYSTLRGEPELV</sequence>
<keyword evidence="1" id="KW-0472">Membrane</keyword>
<gene>
    <name evidence="3" type="ORF">MYCIT1_LOCUS32974</name>
</gene>
<evidence type="ECO:0000313" key="3">
    <source>
        <dbReference type="EMBL" id="CAK5281741.1"/>
    </source>
</evidence>
<feature type="transmembrane region" description="Helical" evidence="1">
    <location>
        <begin position="120"/>
        <end position="142"/>
    </location>
</feature>
<reference evidence="3" key="1">
    <citation type="submission" date="2023-11" db="EMBL/GenBank/DDBJ databases">
        <authorList>
            <person name="De Vega J J."/>
            <person name="De Vega J J."/>
        </authorList>
    </citation>
    <scope>NUCLEOTIDE SEQUENCE</scope>
</reference>